<dbReference type="Pfam" id="PF19263">
    <property type="entry name" value="DUF5906"/>
    <property type="match status" value="1"/>
</dbReference>
<gene>
    <name evidence="5" type="ORF">SLNSH_17045</name>
</gene>
<dbReference type="Gene3D" id="3.40.50.300">
    <property type="entry name" value="P-loop containing nucleotide triphosphate hydrolases"/>
    <property type="match status" value="1"/>
</dbReference>
<dbReference type="Proteomes" id="UP000239772">
    <property type="component" value="Unassembled WGS sequence"/>
</dbReference>
<dbReference type="EMBL" id="PVZS01000020">
    <property type="protein sequence ID" value="PSC03816.1"/>
    <property type="molecule type" value="Genomic_DNA"/>
</dbReference>
<dbReference type="RefSeq" id="WP_106338217.1">
    <property type="nucleotide sequence ID" value="NZ_PVZS01000020.1"/>
</dbReference>
<dbReference type="InterPro" id="IPR027417">
    <property type="entry name" value="P-loop_NTPase"/>
</dbReference>
<dbReference type="InterPro" id="IPR051620">
    <property type="entry name" value="ORF904-like_C"/>
</dbReference>
<dbReference type="GO" id="GO:0005524">
    <property type="term" value="F:ATP binding"/>
    <property type="evidence" value="ECO:0007669"/>
    <property type="project" value="UniProtKB-KW"/>
</dbReference>
<dbReference type="PANTHER" id="PTHR35372">
    <property type="entry name" value="ATP BINDING PROTEIN-RELATED"/>
    <property type="match status" value="1"/>
</dbReference>
<dbReference type="InterPro" id="IPR014015">
    <property type="entry name" value="Helicase_SF3_DNA-vir"/>
</dbReference>
<organism evidence="5 6">
    <name type="scientific">Alsobacter soli</name>
    <dbReference type="NCBI Taxonomy" id="2109933"/>
    <lineage>
        <taxon>Bacteria</taxon>
        <taxon>Pseudomonadati</taxon>
        <taxon>Pseudomonadota</taxon>
        <taxon>Alphaproteobacteria</taxon>
        <taxon>Hyphomicrobiales</taxon>
        <taxon>Alsobacteraceae</taxon>
        <taxon>Alsobacter</taxon>
    </lineage>
</organism>
<evidence type="ECO:0000259" key="4">
    <source>
        <dbReference type="PROSITE" id="PS51206"/>
    </source>
</evidence>
<accession>A0A2T1HQA3</accession>
<keyword evidence="6" id="KW-1185">Reference proteome</keyword>
<protein>
    <recommendedName>
        <fullName evidence="4">SF3 helicase domain-containing protein</fullName>
    </recommendedName>
</protein>
<dbReference type="NCBIfam" id="TIGR01613">
    <property type="entry name" value="primase_Cterm"/>
    <property type="match status" value="1"/>
</dbReference>
<feature type="domain" description="SF3 helicase" evidence="4">
    <location>
        <begin position="170"/>
        <end position="327"/>
    </location>
</feature>
<dbReference type="Pfam" id="PF08706">
    <property type="entry name" value="D5_N"/>
    <property type="match status" value="1"/>
</dbReference>
<dbReference type="NCBIfam" id="NF011296">
    <property type="entry name" value="PRK14709.1"/>
    <property type="match status" value="1"/>
</dbReference>
<dbReference type="AlphaFoldDB" id="A0A2T1HQA3"/>
<keyword evidence="2" id="KW-0378">Hydrolase</keyword>
<evidence type="ECO:0000313" key="6">
    <source>
        <dbReference type="Proteomes" id="UP000239772"/>
    </source>
</evidence>
<evidence type="ECO:0000256" key="1">
    <source>
        <dbReference type="ARBA" id="ARBA00022741"/>
    </source>
</evidence>
<evidence type="ECO:0000313" key="5">
    <source>
        <dbReference type="EMBL" id="PSC03816.1"/>
    </source>
</evidence>
<reference evidence="6" key="1">
    <citation type="submission" date="2018-03" db="EMBL/GenBank/DDBJ databases">
        <authorList>
            <person name="Sun L."/>
            <person name="Liu H."/>
            <person name="Chen W."/>
            <person name="Huang K."/>
            <person name="Liu W."/>
            <person name="Gao X."/>
        </authorList>
    </citation>
    <scope>NUCLEOTIDE SEQUENCE [LARGE SCALE GENOMIC DNA]</scope>
    <source>
        <strain evidence="6">SH9</strain>
    </source>
</reference>
<comment type="caution">
    <text evidence="5">The sequence shown here is derived from an EMBL/GenBank/DDBJ whole genome shotgun (WGS) entry which is preliminary data.</text>
</comment>
<dbReference type="PANTHER" id="PTHR35372:SF2">
    <property type="entry name" value="SF3 HELICASE DOMAIN-CONTAINING PROTEIN"/>
    <property type="match status" value="1"/>
</dbReference>
<proteinExistence type="predicted"/>
<keyword evidence="1" id="KW-0547">Nucleotide-binding</keyword>
<dbReference type="InterPro" id="IPR014818">
    <property type="entry name" value="Phage/plasmid_primase_P4_C"/>
</dbReference>
<dbReference type="SMART" id="SM00885">
    <property type="entry name" value="D5_N"/>
    <property type="match status" value="1"/>
</dbReference>
<keyword evidence="3" id="KW-0067">ATP-binding</keyword>
<dbReference type="GO" id="GO:0016787">
    <property type="term" value="F:hydrolase activity"/>
    <property type="evidence" value="ECO:0007669"/>
    <property type="project" value="UniProtKB-KW"/>
</dbReference>
<dbReference type="InterPro" id="IPR045455">
    <property type="entry name" value="NrS-1_pol-like_helicase"/>
</dbReference>
<name>A0A2T1HQA3_9HYPH</name>
<dbReference type="PROSITE" id="PS51206">
    <property type="entry name" value="SF3_HELICASE_1"/>
    <property type="match status" value="1"/>
</dbReference>
<evidence type="ECO:0000256" key="3">
    <source>
        <dbReference type="ARBA" id="ARBA00022840"/>
    </source>
</evidence>
<sequence>MTLRDITALLQANSGPPRVVEHSEDDLALRFIGRHCDQLRFDHTRAAWYVWDGSRWGLDQTRQAFDLVRSYIRDVAADGDPRSAGKVSSVRFAKAVEIFAAADRRVAVTSEAWDADPWLLGTPDGTIDLKTGRLKSADPADRITKLAAVAPSARPTWERFISDVTRGDRAYARFLKQWTGYCLTGDTSEHALSFAHGPGRNGKSVFANLVSSILGDYAVTAPMEVFTLSHGDRHPTELAMLRGARFVTASETEEGRAWAEARIKSLTGGDRIAARFMRGDFFEFTPTFKLHIIGNHRPVLRNVDDAAKRRFNLLPFEFKPENPDPHLEEKLRAERPGILRWMIEGCLDWQAHGLVRPNVVKDATADYFEQQDILQSWLEEACDAEPGNEFKFEATSALYQSWVAYARSAGEEPGTKKSLTAKLLQRKFTYKRSSTARMLQGIRLKPGQAWGSDDAL</sequence>
<dbReference type="InterPro" id="IPR006500">
    <property type="entry name" value="Helicase_put_C_phage/plasmid"/>
</dbReference>
<dbReference type="OrthoDB" id="9763644at2"/>
<evidence type="ECO:0000256" key="2">
    <source>
        <dbReference type="ARBA" id="ARBA00022801"/>
    </source>
</evidence>